<gene>
    <name evidence="1" type="ORF">OFUS_LOCUS16176</name>
</gene>
<dbReference type="Pfam" id="PF16477">
    <property type="entry name" value="DUF5054"/>
    <property type="match status" value="1"/>
</dbReference>
<dbReference type="EMBL" id="CAIIXF020000008">
    <property type="protein sequence ID" value="CAH1791040.1"/>
    <property type="molecule type" value="Genomic_DNA"/>
</dbReference>
<evidence type="ECO:0000313" key="2">
    <source>
        <dbReference type="Proteomes" id="UP000749559"/>
    </source>
</evidence>
<reference evidence="1" key="1">
    <citation type="submission" date="2022-03" db="EMBL/GenBank/DDBJ databases">
        <authorList>
            <person name="Martin C."/>
        </authorList>
    </citation>
    <scope>NUCLEOTIDE SEQUENCE</scope>
</reference>
<accession>A0A8J1XYU5</accession>
<name>A0A8J1XYU5_OWEFU</name>
<dbReference type="OrthoDB" id="197879at2759"/>
<sequence>MTPNLLHIFALITLIKVISGNAEGDGVFNMDQRLFADELPDKDRPNEDTTIHVIFMNHLDVGYNGIAPKIGFINNVLNTYFHEHFPRAVKVAKELREGGFVETFKYTTHPWLLSMYFDCPPNLVLSGVKLKCPNATQIKNMTEAIHAGDITWHAGAMNMQSEMMAEFLLEFSLFIGMDLDKKFGIKRDLRVLSQRDVPGLTNAVIPTLKKWGVEAVSVGVNPFTSPPAVPAPVFRWGYEYTDPHGSQQSWEVLGLWHPGGYPMNPGPNPANPGGLSKKDCHIIPNFKHVLCFAFRTDNSGPPESVQEILLNYEILRAEFPGANIRASSFEDYIQTIDAEVRSTLPLTYNEIGDTWIQGIASDPRKNAEYRVVSGLLEKCLSSGACSFEDKDVYNATRFLLKTPEHTWGLPSVNDNVNWTNTAFNKAKSGANYKNCTLSWLEQREFSRITVETLKPRQVAYDMEKAIKELDATLPDLANYEKMTFPSERYTCPTLKNMEVTFSNTGAINHLSLTDEKKEPIKWKGTLGEYTYHTYNLSDFDNFAKQYTYLYGNVFYKTNLTNNTHAESRKWSMALTELYRSKDADCTFLLHLIAKETEMYTYYGAPKEIWQTYTISPEGVDITLELFGKTSTRMPEASFVEFVNDGDESSCHWDMVKIGRPVSFYNVMKNGSQYQHVVEGLLYKDGVNRQFSLKSPDVPLISPIVYTSMPTPTYGPTPFPVPLGQITRGECVAGIGYNIHNNVWSTNYVLWYPLVDEDKDMRYRYYLAFI</sequence>
<proteinExistence type="predicted"/>
<organism evidence="1 2">
    <name type="scientific">Owenia fusiformis</name>
    <name type="common">Polychaete worm</name>
    <dbReference type="NCBI Taxonomy" id="6347"/>
    <lineage>
        <taxon>Eukaryota</taxon>
        <taxon>Metazoa</taxon>
        <taxon>Spiralia</taxon>
        <taxon>Lophotrochozoa</taxon>
        <taxon>Annelida</taxon>
        <taxon>Polychaeta</taxon>
        <taxon>Sedentaria</taxon>
        <taxon>Canalipalpata</taxon>
        <taxon>Sabellida</taxon>
        <taxon>Oweniida</taxon>
        <taxon>Oweniidae</taxon>
        <taxon>Owenia</taxon>
    </lineage>
</organism>
<dbReference type="InterPro" id="IPR032482">
    <property type="entry name" value="DUF5054"/>
</dbReference>
<comment type="caution">
    <text evidence="1">The sequence shown here is derived from an EMBL/GenBank/DDBJ whole genome shotgun (WGS) entry which is preliminary data.</text>
</comment>
<dbReference type="AlphaFoldDB" id="A0A8J1XYU5"/>
<evidence type="ECO:0000313" key="1">
    <source>
        <dbReference type="EMBL" id="CAH1791040.1"/>
    </source>
</evidence>
<keyword evidence="2" id="KW-1185">Reference proteome</keyword>
<protein>
    <submittedName>
        <fullName evidence="1">Uncharacterized protein</fullName>
    </submittedName>
</protein>
<dbReference type="Proteomes" id="UP000749559">
    <property type="component" value="Unassembled WGS sequence"/>
</dbReference>